<protein>
    <submittedName>
        <fullName evidence="1">Uncharacterized protein</fullName>
    </submittedName>
</protein>
<comment type="caution">
    <text evidence="1">The sequence shown here is derived from an EMBL/GenBank/DDBJ whole genome shotgun (WGS) entry which is preliminary data.</text>
</comment>
<name>A0A2P6FFE9_9MOLU</name>
<dbReference type="RefSeq" id="WP_040094179.1">
    <property type="nucleotide sequence ID" value="NZ_CM020866.1"/>
</dbReference>
<sequence>MTKTVKEEIDEELQYLKMPGLMTYKPKYVKEILLKIKSFYENEIVEKNEYINFLENRPGNHDCKNCPNRNNELEQKILIVDLIKTYKYEIIKYQRSQYNDNKTIEIGMLKFVIKDLEKLFGIQNHKLPSKECD</sequence>
<dbReference type="AlphaFoldDB" id="A0A2P6FFE9"/>
<accession>A0A2P6FFE9</accession>
<organism evidence="1 2">
    <name type="scientific">Spiroplasma poulsonii</name>
    <dbReference type="NCBI Taxonomy" id="2138"/>
    <lineage>
        <taxon>Bacteria</taxon>
        <taxon>Bacillati</taxon>
        <taxon>Mycoplasmatota</taxon>
        <taxon>Mollicutes</taxon>
        <taxon>Entomoplasmatales</taxon>
        <taxon>Spiroplasmataceae</taxon>
        <taxon>Spiroplasma</taxon>
    </lineage>
</organism>
<evidence type="ECO:0000313" key="1">
    <source>
        <dbReference type="EMBL" id="PQM32185.1"/>
    </source>
</evidence>
<evidence type="ECO:0000313" key="2">
    <source>
        <dbReference type="Proteomes" id="UP000031565"/>
    </source>
</evidence>
<gene>
    <name evidence="1" type="ORF">SMSRO_SF020870</name>
</gene>
<dbReference type="STRING" id="2138.SMSRO_v1c18840"/>
<proteinExistence type="predicted"/>
<dbReference type="EMBL" id="JTLV02000001">
    <property type="protein sequence ID" value="PQM32185.1"/>
    <property type="molecule type" value="Genomic_DNA"/>
</dbReference>
<keyword evidence="2" id="KW-1185">Reference proteome</keyword>
<dbReference type="Proteomes" id="UP000031565">
    <property type="component" value="Unassembled WGS sequence"/>
</dbReference>
<reference evidence="1 2" key="1">
    <citation type="journal article" date="2015" name="MBio">
        <title>Genome sequence of the Drosophila melanogaster male-killing Spiroplasma strain MSRO endosymbiont.</title>
        <authorList>
            <person name="Paredes J.C."/>
            <person name="Herren J.K."/>
            <person name="Schupfer F."/>
            <person name="Marin R."/>
            <person name="Claverol S."/>
            <person name="Kuo C.H."/>
            <person name="Lemaitre B."/>
            <person name="Beven L."/>
        </authorList>
    </citation>
    <scope>NUCLEOTIDE SEQUENCE [LARGE SCALE GENOMIC DNA]</scope>
    <source>
        <strain evidence="1 2">MSRO</strain>
    </source>
</reference>